<dbReference type="GO" id="GO:0046872">
    <property type="term" value="F:metal ion binding"/>
    <property type="evidence" value="ECO:0007669"/>
    <property type="project" value="UniProtKB-KW"/>
</dbReference>
<dbReference type="InterPro" id="IPR003468">
    <property type="entry name" value="Cyt_c_oxidase_monohaem-su/FixO"/>
</dbReference>
<evidence type="ECO:0000256" key="3">
    <source>
        <dbReference type="ARBA" id="ARBA00022723"/>
    </source>
</evidence>
<evidence type="ECO:0000256" key="6">
    <source>
        <dbReference type="PROSITE-ProRule" id="PRU00433"/>
    </source>
</evidence>
<evidence type="ECO:0000256" key="2">
    <source>
        <dbReference type="ARBA" id="ARBA00022617"/>
    </source>
</evidence>
<dbReference type="InterPro" id="IPR051811">
    <property type="entry name" value="Cytochrome_c550/c551-like"/>
</dbReference>
<dbReference type="Pfam" id="PF02433">
    <property type="entry name" value="FixO"/>
    <property type="match status" value="1"/>
</dbReference>
<evidence type="ECO:0000313" key="11">
    <source>
        <dbReference type="Proteomes" id="UP001431572"/>
    </source>
</evidence>
<dbReference type="EMBL" id="CP128399">
    <property type="protein sequence ID" value="WJW67762.1"/>
    <property type="molecule type" value="Genomic_DNA"/>
</dbReference>
<reference evidence="8 10" key="1">
    <citation type="submission" date="2020-06" db="EMBL/GenBank/DDBJ databases">
        <title>Anoxygenic phototrophic Chloroflexota member uses a Type I reaction center.</title>
        <authorList>
            <person name="Tsuji J.M."/>
            <person name="Shaw N.A."/>
            <person name="Nagashima S."/>
            <person name="Venkiteswaran J."/>
            <person name="Schiff S.L."/>
            <person name="Hanada S."/>
            <person name="Tank M."/>
            <person name="Neufeld J.D."/>
        </authorList>
    </citation>
    <scope>NUCLEOTIDE SEQUENCE [LARGE SCALE GENOMIC DNA]</scope>
    <source>
        <strain evidence="8">L227-S17</strain>
    </source>
</reference>
<dbReference type="Gene3D" id="1.10.760.10">
    <property type="entry name" value="Cytochrome c-like domain"/>
    <property type="match status" value="2"/>
</dbReference>
<reference evidence="9" key="2">
    <citation type="journal article" date="2024" name="Nature">
        <title>Anoxygenic phototroph of the Chloroflexota uses a type I reaction centre.</title>
        <authorList>
            <person name="Tsuji J.M."/>
            <person name="Shaw N.A."/>
            <person name="Nagashima S."/>
            <person name="Venkiteswaran J.J."/>
            <person name="Schiff S.L."/>
            <person name="Watanabe T."/>
            <person name="Fukui M."/>
            <person name="Hanada S."/>
            <person name="Tank M."/>
            <person name="Neufeld J.D."/>
        </authorList>
    </citation>
    <scope>NUCLEOTIDE SEQUENCE</scope>
    <source>
        <strain evidence="9">L227-S17</strain>
    </source>
</reference>
<keyword evidence="4" id="KW-0249">Electron transport</keyword>
<dbReference type="AlphaFoldDB" id="A0A8T7M220"/>
<sequence>MHLRMSFGTVFAGAVLMVMTSVFMTVGLSSLSFQPAPSDIARPLTAQEARGRQIYISNGCVYCHTQYVRPQDWNAAGGGKASRVAQAGDYVFLQTMLLGSERTGPDLSQEGGIHPDDWHKAHFKNPRYTSPQSIMPQFSFIKDQELDDLIAYVQSLGGKAADARVSQMRAQQDEVLKGWYTSYETHLAQIKEMVPPTWRDLKSAMTPTTRSLLHGKQIFLSNCVGCHGQNGNGRGPASSSMKPDPADFTRVELQVSASDGQFYQYLLFGLPGTSMPAWGDFLTVNDIWDTINFLRTIPKGGLTLPDSELKPEMMLNYDPRYGGEGAGKYPGPQPSNPDKALDNPYCYITPAASATQTAGCEKLVQK</sequence>
<dbReference type="Proteomes" id="UP001431572">
    <property type="component" value="Chromosome 1"/>
</dbReference>
<accession>A0A8T7M220</accession>
<evidence type="ECO:0000256" key="5">
    <source>
        <dbReference type="ARBA" id="ARBA00023004"/>
    </source>
</evidence>
<dbReference type="GO" id="GO:0020037">
    <property type="term" value="F:heme binding"/>
    <property type="evidence" value="ECO:0007669"/>
    <property type="project" value="InterPro"/>
</dbReference>
<keyword evidence="11" id="KW-1185">Reference proteome</keyword>
<dbReference type="RefSeq" id="WP_341469653.1">
    <property type="nucleotide sequence ID" value="NZ_CP128399.1"/>
</dbReference>
<protein>
    <submittedName>
        <fullName evidence="8">Cbb3-type cytochrome c oxidase subunit II</fullName>
    </submittedName>
</protein>
<evidence type="ECO:0000313" key="10">
    <source>
        <dbReference type="Proteomes" id="UP000521676"/>
    </source>
</evidence>
<dbReference type="InterPro" id="IPR009056">
    <property type="entry name" value="Cyt_c-like_dom"/>
</dbReference>
<organism evidence="8 10">
    <name type="scientific">Candidatus Chlorohelix allophototropha</name>
    <dbReference type="NCBI Taxonomy" id="3003348"/>
    <lineage>
        <taxon>Bacteria</taxon>
        <taxon>Bacillati</taxon>
        <taxon>Chloroflexota</taxon>
        <taxon>Chloroflexia</taxon>
        <taxon>Candidatus Chloroheliales</taxon>
        <taxon>Candidatus Chloroheliaceae</taxon>
        <taxon>Candidatus Chlorohelix</taxon>
    </lineage>
</organism>
<dbReference type="PANTHER" id="PTHR37823">
    <property type="entry name" value="CYTOCHROME C-553-LIKE"/>
    <property type="match status" value="1"/>
</dbReference>
<dbReference type="GO" id="GO:0009055">
    <property type="term" value="F:electron transfer activity"/>
    <property type="evidence" value="ECO:0007669"/>
    <property type="project" value="InterPro"/>
</dbReference>
<dbReference type="Proteomes" id="UP000521676">
    <property type="component" value="Unassembled WGS sequence"/>
</dbReference>
<feature type="domain" description="Cytochrome c" evidence="7">
    <location>
        <begin position="210"/>
        <end position="298"/>
    </location>
</feature>
<keyword evidence="3 6" id="KW-0479">Metal-binding</keyword>
<dbReference type="SUPFAM" id="SSF46626">
    <property type="entry name" value="Cytochrome c"/>
    <property type="match status" value="2"/>
</dbReference>
<evidence type="ECO:0000256" key="1">
    <source>
        <dbReference type="ARBA" id="ARBA00022448"/>
    </source>
</evidence>
<evidence type="ECO:0000259" key="7">
    <source>
        <dbReference type="PROSITE" id="PS51007"/>
    </source>
</evidence>
<keyword evidence="5 6" id="KW-0408">Iron</keyword>
<feature type="domain" description="Cytochrome c" evidence="7">
    <location>
        <begin position="46"/>
        <end position="157"/>
    </location>
</feature>
<dbReference type="EMBL" id="JACATZ010000001">
    <property type="protein sequence ID" value="NWJ45901.1"/>
    <property type="molecule type" value="Genomic_DNA"/>
</dbReference>
<dbReference type="PROSITE" id="PS51007">
    <property type="entry name" value="CYTC"/>
    <property type="match status" value="2"/>
</dbReference>
<keyword evidence="1" id="KW-0813">Transport</keyword>
<evidence type="ECO:0000313" key="8">
    <source>
        <dbReference type="EMBL" id="NWJ45901.1"/>
    </source>
</evidence>
<proteinExistence type="predicted"/>
<dbReference type="Pfam" id="PF00034">
    <property type="entry name" value="Cytochrom_C"/>
    <property type="match status" value="1"/>
</dbReference>
<dbReference type="InterPro" id="IPR036909">
    <property type="entry name" value="Cyt_c-like_dom_sf"/>
</dbReference>
<gene>
    <name evidence="8" type="ORF">HXX08_08485</name>
    <name evidence="9" type="ORF">OZ401_001041</name>
</gene>
<evidence type="ECO:0000256" key="4">
    <source>
        <dbReference type="ARBA" id="ARBA00022982"/>
    </source>
</evidence>
<name>A0A8T7M220_9CHLR</name>
<evidence type="ECO:0000313" key="9">
    <source>
        <dbReference type="EMBL" id="WJW67762.1"/>
    </source>
</evidence>
<dbReference type="PANTHER" id="PTHR37823:SF1">
    <property type="entry name" value="CYTOCHROME C-553-LIKE"/>
    <property type="match status" value="1"/>
</dbReference>
<keyword evidence="2 6" id="KW-0349">Heme</keyword>